<feature type="transmembrane region" description="Helical" evidence="1">
    <location>
        <begin position="163"/>
        <end position="183"/>
    </location>
</feature>
<feature type="transmembrane region" description="Helical" evidence="1">
    <location>
        <begin position="33"/>
        <end position="50"/>
    </location>
</feature>
<protein>
    <submittedName>
        <fullName evidence="2">Uncharacterized protein</fullName>
    </submittedName>
</protein>
<feature type="transmembrane region" description="Helical" evidence="1">
    <location>
        <begin position="314"/>
        <end position="339"/>
    </location>
</feature>
<keyword evidence="1" id="KW-0472">Membrane</keyword>
<feature type="transmembrane region" description="Helical" evidence="1">
    <location>
        <begin position="82"/>
        <end position="101"/>
    </location>
</feature>
<keyword evidence="3" id="KW-1185">Reference proteome</keyword>
<dbReference type="EMBL" id="JAPQEX020000001">
    <property type="protein sequence ID" value="MDG1644318.1"/>
    <property type="molecule type" value="Genomic_DNA"/>
</dbReference>
<gene>
    <name evidence="2" type="ORF">OXR69_020955</name>
</gene>
<dbReference type="RefSeq" id="WP_112213197.1">
    <property type="nucleotide sequence ID" value="NZ_JAPQEX020000001.1"/>
</dbReference>
<name>A0ABT6EG01_9ENTR</name>
<proteinExistence type="predicted"/>
<feature type="transmembrane region" description="Helical" evidence="1">
    <location>
        <begin position="192"/>
        <end position="209"/>
    </location>
</feature>
<organism evidence="2 3">
    <name type="scientific">Klebsiella huaxiensis</name>
    <dbReference type="NCBI Taxonomy" id="2153354"/>
    <lineage>
        <taxon>Bacteria</taxon>
        <taxon>Pseudomonadati</taxon>
        <taxon>Pseudomonadota</taxon>
        <taxon>Gammaproteobacteria</taxon>
        <taxon>Enterobacterales</taxon>
        <taxon>Enterobacteriaceae</taxon>
        <taxon>Klebsiella/Raoultella group</taxon>
        <taxon>Klebsiella</taxon>
    </lineage>
</organism>
<feature type="transmembrane region" description="Helical" evidence="1">
    <location>
        <begin position="215"/>
        <end position="231"/>
    </location>
</feature>
<accession>A0ABT6EG01</accession>
<evidence type="ECO:0000256" key="1">
    <source>
        <dbReference type="SAM" id="Phobius"/>
    </source>
</evidence>
<sequence length="397" mass="44842">MKVNHEKIVIIVFLSFVVVKAFAGPIGIVFQPLNYVPTLLMFPLLLMRWAKDFITKVSSIVIISLIGVYFLIGIGNSSIAQASFGLYVLIPFLYCLAYSHTLQKYIFSDNQKYYYFFLLTCCAGIYYVSEFGAPWLGGIVNIGGVDKVISRDWTTSGTLRNPGFTAASFDAATLLMICSLLIISKLASEKKYFKAIFIFAIALHCIYLTTTKTTVITLILVLLMMLLPLFISRNIIKATVISSVVFTYIYMIPHLKYDSYDPKNTLLMRMYDTWPKAILILDDTLSLWIGKGFGAIGTPALYFSPKTYSPADNILVYMYVIGGFISLTLTAIFLFKFTFSKFYESKFEKKYYLISFCVLIGGVTYNLFESVFYSISLGLIVGCLFDKENCSTFVRKN</sequence>
<feature type="transmembrane region" description="Helical" evidence="1">
    <location>
        <begin position="238"/>
        <end position="255"/>
    </location>
</feature>
<keyword evidence="1" id="KW-0812">Transmembrane</keyword>
<evidence type="ECO:0000313" key="3">
    <source>
        <dbReference type="Proteomes" id="UP001075001"/>
    </source>
</evidence>
<feature type="transmembrane region" description="Helical" evidence="1">
    <location>
        <begin position="57"/>
        <end position="76"/>
    </location>
</feature>
<dbReference type="Proteomes" id="UP001075001">
    <property type="component" value="Unassembled WGS sequence"/>
</dbReference>
<evidence type="ECO:0000313" key="2">
    <source>
        <dbReference type="EMBL" id="MDG1644318.1"/>
    </source>
</evidence>
<feature type="transmembrane region" description="Helical" evidence="1">
    <location>
        <begin position="351"/>
        <end position="368"/>
    </location>
</feature>
<feature type="transmembrane region" description="Helical" evidence="1">
    <location>
        <begin position="113"/>
        <end position="129"/>
    </location>
</feature>
<comment type="caution">
    <text evidence="2">The sequence shown here is derived from an EMBL/GenBank/DDBJ whole genome shotgun (WGS) entry which is preliminary data.</text>
</comment>
<keyword evidence="1" id="KW-1133">Transmembrane helix</keyword>
<reference evidence="2" key="1">
    <citation type="submission" date="2023-03" db="EMBL/GenBank/DDBJ databases">
        <title>identification of new KPC variant in Klebsiella huaxiensis from the Hospital Sewage Samples in China.</title>
        <authorList>
            <person name="Wu Y."/>
        </authorList>
    </citation>
    <scope>NUCLEOTIDE SEQUENCE</scope>
    <source>
        <strain evidence="2">ZR-9</strain>
    </source>
</reference>